<evidence type="ECO:0000259" key="2">
    <source>
        <dbReference type="Pfam" id="PF16655"/>
    </source>
</evidence>
<dbReference type="CDD" id="cd00063">
    <property type="entry name" value="FN3"/>
    <property type="match status" value="1"/>
</dbReference>
<feature type="domain" description="Phospholipase D N-terminal" evidence="2">
    <location>
        <begin position="45"/>
        <end position="134"/>
    </location>
</feature>
<gene>
    <name evidence="3" type="ORF">ACFFGE_13580</name>
</gene>
<dbReference type="Pfam" id="PF09423">
    <property type="entry name" value="PhoD"/>
    <property type="match status" value="1"/>
</dbReference>
<dbReference type="PROSITE" id="PS51318">
    <property type="entry name" value="TAT"/>
    <property type="match status" value="1"/>
</dbReference>
<dbReference type="PROSITE" id="PS51257">
    <property type="entry name" value="PROKAR_LIPOPROTEIN"/>
    <property type="match status" value="1"/>
</dbReference>
<dbReference type="SUPFAM" id="SSF56300">
    <property type="entry name" value="Metallo-dependent phosphatases"/>
    <property type="match status" value="1"/>
</dbReference>
<dbReference type="PANTHER" id="PTHR43606:SF7">
    <property type="entry name" value="PHOSPHATASE, PUTATIVE (AFU_ORTHOLOGUE AFUA_6G08710)-RELATED"/>
    <property type="match status" value="1"/>
</dbReference>
<organism evidence="3 4">
    <name type="scientific">Brevundimonas balnearis</name>
    <dbReference type="NCBI Taxonomy" id="1572858"/>
    <lineage>
        <taxon>Bacteria</taxon>
        <taxon>Pseudomonadati</taxon>
        <taxon>Pseudomonadota</taxon>
        <taxon>Alphaproteobacteria</taxon>
        <taxon>Caulobacterales</taxon>
        <taxon>Caulobacteraceae</taxon>
        <taxon>Brevundimonas</taxon>
    </lineage>
</organism>
<dbReference type="Gene3D" id="2.60.40.380">
    <property type="entry name" value="Purple acid phosphatase-like, N-terminal"/>
    <property type="match status" value="1"/>
</dbReference>
<dbReference type="EMBL" id="JBHLSW010000015">
    <property type="protein sequence ID" value="MFC0634906.1"/>
    <property type="molecule type" value="Genomic_DNA"/>
</dbReference>
<dbReference type="Proteomes" id="UP001589906">
    <property type="component" value="Unassembled WGS sequence"/>
</dbReference>
<accession>A0ABV6R5K1</accession>
<protein>
    <submittedName>
        <fullName evidence="3">Alkaline phosphatase D family protein</fullName>
    </submittedName>
</protein>
<reference evidence="3 4" key="1">
    <citation type="submission" date="2024-09" db="EMBL/GenBank/DDBJ databases">
        <authorList>
            <person name="Sun Q."/>
            <person name="Mori K."/>
        </authorList>
    </citation>
    <scope>NUCLEOTIDE SEQUENCE [LARGE SCALE GENOMIC DNA]</scope>
    <source>
        <strain evidence="3 4">NCAIM B.02621</strain>
    </source>
</reference>
<feature type="domain" description="PhoD-like phosphatase metallophosphatase" evidence="1">
    <location>
        <begin position="146"/>
        <end position="539"/>
    </location>
</feature>
<keyword evidence="4" id="KW-1185">Reference proteome</keyword>
<evidence type="ECO:0000313" key="3">
    <source>
        <dbReference type="EMBL" id="MFC0634906.1"/>
    </source>
</evidence>
<dbReference type="CDD" id="cd07389">
    <property type="entry name" value="MPP_PhoD"/>
    <property type="match status" value="1"/>
</dbReference>
<dbReference type="Pfam" id="PF16655">
    <property type="entry name" value="PhoD_N"/>
    <property type="match status" value="1"/>
</dbReference>
<sequence>MTVDRRRLLGLFGVGAAAGCAATPQPPRAPLAADAIMLDGVSFAHGVASGDPDTTSVLLWTRAGAVGGEPHAVRWQVAEDEAFQTIAAEGVAETSAARDHTVKVVAEGLRPGTDYWYRFIAMSGQGSPVGRTRTLPEASSAEPVVLAVASCSLHPNGLFNAYDAIARLETLHAVVHLGDYIYEYGAAEGDYGMANGRRLNRIPEPPREIVTLEDYRARHAQYKSDPNLQAAHARAPWIVVYDDHEVTNDGYLTGAENHQPDEGDWAARKAAALKAYFEWMPIREPQASRSLEAATYRSFRFGRSASLHMLETRLMARTRQLDYAADFYVTGPDGQPTPDRPGFMARLNDPARRLMGDDQLAWLERDLSAAVDAGAAWQLIGNQVIMARVTAPDFGALIPEATLGAVLATLPPERQQSIRSLISLFGQDVPLNLDAWDGYPAERERLYAALKRSGARPVALAGDSHTFWVNRLADAAGDDVGIEFGTTAITSPSPADSLGLPIAFANQAVNDANEEVRFVDFGPRGFLKLTLTPERARGELIAVSTITETPYRASVLKTYEAAAEPQGRIGALRES</sequence>
<dbReference type="InterPro" id="IPR052900">
    <property type="entry name" value="Phospholipid_Metab_Enz"/>
</dbReference>
<dbReference type="InterPro" id="IPR006311">
    <property type="entry name" value="TAT_signal"/>
</dbReference>
<dbReference type="Gene3D" id="3.60.21.70">
    <property type="entry name" value="PhoD-like phosphatase"/>
    <property type="match status" value="1"/>
</dbReference>
<dbReference type="InterPro" id="IPR029052">
    <property type="entry name" value="Metallo-depent_PP-like"/>
</dbReference>
<name>A0ABV6R5K1_9CAUL</name>
<proteinExistence type="predicted"/>
<dbReference type="InterPro" id="IPR038607">
    <property type="entry name" value="PhoD-like_sf"/>
</dbReference>
<dbReference type="InterPro" id="IPR018946">
    <property type="entry name" value="PhoD-like_MPP"/>
</dbReference>
<dbReference type="InterPro" id="IPR032093">
    <property type="entry name" value="PhoD_N"/>
</dbReference>
<comment type="caution">
    <text evidence="3">The sequence shown here is derived from an EMBL/GenBank/DDBJ whole genome shotgun (WGS) entry which is preliminary data.</text>
</comment>
<dbReference type="RefSeq" id="WP_376836990.1">
    <property type="nucleotide sequence ID" value="NZ_JBHLSW010000015.1"/>
</dbReference>
<dbReference type="PANTHER" id="PTHR43606">
    <property type="entry name" value="PHOSPHATASE, PUTATIVE (AFU_ORTHOLOGUE AFUA_6G08710)-RELATED"/>
    <property type="match status" value="1"/>
</dbReference>
<evidence type="ECO:0000313" key="4">
    <source>
        <dbReference type="Proteomes" id="UP001589906"/>
    </source>
</evidence>
<evidence type="ECO:0000259" key="1">
    <source>
        <dbReference type="Pfam" id="PF09423"/>
    </source>
</evidence>
<dbReference type="InterPro" id="IPR003961">
    <property type="entry name" value="FN3_dom"/>
</dbReference>